<name>A0A2S7ZAU8_9FIRM</name>
<evidence type="ECO:0000313" key="2">
    <source>
        <dbReference type="Proteomes" id="UP000237916"/>
    </source>
</evidence>
<proteinExistence type="predicted"/>
<sequence>MIKIDSFNEDKKAEWMGILFKYYIEDKLDWKRFCIFVNALEFLLVQDVETLLSCNFEMLEYDINLDLIKEYEQAKNGEIEKEDNSMPLKSIAIDKGIYLRLLSVGLASIDGGTLSLGLMPDIIKLPVDKDLELMLGILSTF</sequence>
<dbReference type="RefSeq" id="WP_105090913.1">
    <property type="nucleotide sequence ID" value="NZ_PPDB01000003.1"/>
</dbReference>
<dbReference type="EMBL" id="PPDB01000003">
    <property type="protein sequence ID" value="PQL20416.1"/>
    <property type="molecule type" value="Genomic_DNA"/>
</dbReference>
<accession>A0A2S7ZAU8</accession>
<dbReference type="AlphaFoldDB" id="A0A2S7ZAU8"/>
<comment type="caution">
    <text evidence="1">The sequence shown here is derived from an EMBL/GenBank/DDBJ whole genome shotgun (WGS) entry which is preliminary data.</text>
</comment>
<protein>
    <submittedName>
        <fullName evidence="1">Uncharacterized protein</fullName>
    </submittedName>
</protein>
<reference evidence="1 2" key="1">
    <citation type="submission" date="2018-01" db="EMBL/GenBank/DDBJ databases">
        <title>Draft genome sequences of clinical isolates and type strains of oral Veillonella including Veillonella infantum sp., nov.</title>
        <authorList>
            <person name="Mashima I."/>
            <person name="Liao Y.-C."/>
            <person name="Sabharwal A."/>
            <person name="Haase E.M."/>
            <person name="Nakazawa F."/>
            <person name="Scannapieco F.A."/>
        </authorList>
    </citation>
    <scope>NUCLEOTIDE SEQUENCE [LARGE SCALE GENOMIC DNA]</scope>
    <source>
        <strain evidence="1 2">JCM 15641</strain>
    </source>
</reference>
<gene>
    <name evidence="1" type="ORF">VEHSUH05_04955</name>
</gene>
<organism evidence="1 2">
    <name type="scientific">Veillonella denticariosi JCM 15641</name>
    <dbReference type="NCBI Taxonomy" id="1298594"/>
    <lineage>
        <taxon>Bacteria</taxon>
        <taxon>Bacillati</taxon>
        <taxon>Bacillota</taxon>
        <taxon>Negativicutes</taxon>
        <taxon>Veillonellales</taxon>
        <taxon>Veillonellaceae</taxon>
        <taxon>Veillonella</taxon>
    </lineage>
</organism>
<keyword evidence="2" id="KW-1185">Reference proteome</keyword>
<evidence type="ECO:0000313" key="1">
    <source>
        <dbReference type="EMBL" id="PQL20416.1"/>
    </source>
</evidence>
<dbReference type="Proteomes" id="UP000237916">
    <property type="component" value="Unassembled WGS sequence"/>
</dbReference>